<keyword evidence="12" id="KW-1185">Reference proteome</keyword>
<feature type="compositionally biased region" description="Basic and acidic residues" evidence="10">
    <location>
        <begin position="4544"/>
        <end position="4604"/>
    </location>
</feature>
<dbReference type="InterPro" id="IPR003593">
    <property type="entry name" value="AAA+_ATPase"/>
</dbReference>
<dbReference type="InterPro" id="IPR012099">
    <property type="entry name" value="Midasin"/>
</dbReference>
<gene>
    <name evidence="13" type="primary">LOC106476702</name>
</gene>
<keyword evidence="5 9" id="KW-0547">Nucleotide-binding</keyword>
<dbReference type="SMART" id="SM00382">
    <property type="entry name" value="AAA"/>
    <property type="match status" value="5"/>
</dbReference>
<dbReference type="PROSITE" id="PS00675">
    <property type="entry name" value="SIGMA54_INTERACT_1"/>
    <property type="match status" value="1"/>
</dbReference>
<dbReference type="InterPro" id="IPR041190">
    <property type="entry name" value="Midasin_AAA_lid_5"/>
</dbReference>
<comment type="subcellular location">
    <subcellularLocation>
        <location evidence="1">Nucleus</location>
        <location evidence="1">Nucleolus</location>
    </subcellularLocation>
    <subcellularLocation>
        <location evidence="2">Nucleus</location>
        <location evidence="2">Nucleoplasm</location>
    </subcellularLocation>
</comment>
<organism evidence="12 13">
    <name type="scientific">Limulus polyphemus</name>
    <name type="common">Atlantic horseshoe crab</name>
    <dbReference type="NCBI Taxonomy" id="6850"/>
    <lineage>
        <taxon>Eukaryota</taxon>
        <taxon>Metazoa</taxon>
        <taxon>Ecdysozoa</taxon>
        <taxon>Arthropoda</taxon>
        <taxon>Chelicerata</taxon>
        <taxon>Merostomata</taxon>
        <taxon>Xiphosura</taxon>
        <taxon>Limulidae</taxon>
        <taxon>Limulus</taxon>
    </lineage>
</organism>
<feature type="compositionally biased region" description="Acidic residues" evidence="10">
    <location>
        <begin position="4605"/>
        <end position="4617"/>
    </location>
</feature>
<evidence type="ECO:0000259" key="11">
    <source>
        <dbReference type="PROSITE" id="PS50234"/>
    </source>
</evidence>
<comment type="similarity">
    <text evidence="3 9">Belongs to the midasin family.</text>
</comment>
<name>A0ABM1S0D1_LIMPO</name>
<dbReference type="InterPro" id="IPR025662">
    <property type="entry name" value="Sigma_54_int_dom_ATP-bd_1"/>
</dbReference>
<evidence type="ECO:0000256" key="10">
    <source>
        <dbReference type="SAM" id="MobiDB-lite"/>
    </source>
</evidence>
<protein>
    <recommendedName>
        <fullName evidence="4 9">Midasin</fullName>
    </recommendedName>
</protein>
<evidence type="ECO:0000313" key="13">
    <source>
        <dbReference type="RefSeq" id="XP_022237086.1"/>
    </source>
</evidence>
<comment type="function">
    <text evidence="9">Nuclear chaperone required for maturation and nuclear export of pre-60S ribosome subunits.</text>
</comment>
<feature type="domain" description="VWFA" evidence="11">
    <location>
        <begin position="5187"/>
        <end position="5344"/>
    </location>
</feature>
<dbReference type="Pfam" id="PF17867">
    <property type="entry name" value="AAA_lid_7"/>
    <property type="match status" value="3"/>
</dbReference>
<dbReference type="PROSITE" id="PS50234">
    <property type="entry name" value="VWFA"/>
    <property type="match status" value="1"/>
</dbReference>
<dbReference type="InterPro" id="IPR040848">
    <property type="entry name" value="AAA_lid_7"/>
</dbReference>
<dbReference type="InterPro" id="IPR027417">
    <property type="entry name" value="P-loop_NTPase"/>
</dbReference>
<accession>A0ABM1S0D1</accession>
<dbReference type="PIRSF" id="PIRSF010340">
    <property type="entry name" value="Midasin"/>
    <property type="match status" value="1"/>
</dbReference>
<dbReference type="GeneID" id="106476702"/>
<feature type="compositionally biased region" description="Basic and acidic residues" evidence="10">
    <location>
        <begin position="4837"/>
        <end position="4847"/>
    </location>
</feature>
<dbReference type="PANTHER" id="PTHR48103:SF2">
    <property type="entry name" value="MIDASIN"/>
    <property type="match status" value="1"/>
</dbReference>
<keyword evidence="7 9" id="KW-0143">Chaperone</keyword>
<evidence type="ECO:0000256" key="6">
    <source>
        <dbReference type="ARBA" id="ARBA00022840"/>
    </source>
</evidence>
<dbReference type="Gene3D" id="3.40.50.300">
    <property type="entry name" value="P-loop containing nucleotide triphosphate hydrolases"/>
    <property type="match status" value="6"/>
</dbReference>
<evidence type="ECO:0000313" key="12">
    <source>
        <dbReference type="Proteomes" id="UP000694941"/>
    </source>
</evidence>
<feature type="compositionally biased region" description="Basic and acidic residues" evidence="10">
    <location>
        <begin position="4786"/>
        <end position="4806"/>
    </location>
</feature>
<feature type="compositionally biased region" description="Acidic residues" evidence="10">
    <location>
        <begin position="4723"/>
        <end position="4741"/>
    </location>
</feature>
<feature type="compositionally biased region" description="Basic and acidic residues" evidence="10">
    <location>
        <begin position="4925"/>
        <end position="4967"/>
    </location>
</feature>
<dbReference type="InterPro" id="IPR011704">
    <property type="entry name" value="ATPase_dyneun-rel_AAA"/>
</dbReference>
<dbReference type="SUPFAM" id="SSF53300">
    <property type="entry name" value="vWA-like"/>
    <property type="match status" value="1"/>
</dbReference>
<feature type="compositionally biased region" description="Polar residues" evidence="10">
    <location>
        <begin position="4848"/>
        <end position="4870"/>
    </location>
</feature>
<evidence type="ECO:0000256" key="5">
    <source>
        <dbReference type="ARBA" id="ARBA00022741"/>
    </source>
</evidence>
<feature type="region of interest" description="Disordered" evidence="10">
    <location>
        <begin position="4532"/>
        <end position="5010"/>
    </location>
</feature>
<evidence type="ECO:0000256" key="9">
    <source>
        <dbReference type="PIRNR" id="PIRNR010340"/>
    </source>
</evidence>
<feature type="compositionally biased region" description="Acidic residues" evidence="10">
    <location>
        <begin position="4641"/>
        <end position="4653"/>
    </location>
</feature>
<proteinExistence type="inferred from homology"/>
<evidence type="ECO:0000256" key="2">
    <source>
        <dbReference type="ARBA" id="ARBA00004642"/>
    </source>
</evidence>
<dbReference type="Pfam" id="PF07728">
    <property type="entry name" value="AAA_5"/>
    <property type="match status" value="7"/>
</dbReference>
<feature type="compositionally biased region" description="Acidic residues" evidence="10">
    <location>
        <begin position="4681"/>
        <end position="4696"/>
    </location>
</feature>
<dbReference type="RefSeq" id="XP_022237086.1">
    <property type="nucleotide sequence ID" value="XM_022381378.1"/>
</dbReference>
<evidence type="ECO:0000256" key="8">
    <source>
        <dbReference type="ARBA" id="ARBA00023242"/>
    </source>
</evidence>
<dbReference type="CDD" id="cd00009">
    <property type="entry name" value="AAA"/>
    <property type="match status" value="2"/>
</dbReference>
<evidence type="ECO:0000256" key="1">
    <source>
        <dbReference type="ARBA" id="ARBA00004604"/>
    </source>
</evidence>
<dbReference type="PANTHER" id="PTHR48103">
    <property type="entry name" value="MIDASIN-RELATED"/>
    <property type="match status" value="1"/>
</dbReference>
<feature type="compositionally biased region" description="Acidic residues" evidence="10">
    <location>
        <begin position="4770"/>
        <end position="4785"/>
    </location>
</feature>
<dbReference type="Pfam" id="PF17865">
    <property type="entry name" value="AAA_lid_5"/>
    <property type="match status" value="1"/>
</dbReference>
<dbReference type="Proteomes" id="UP000694941">
    <property type="component" value="Unplaced"/>
</dbReference>
<keyword evidence="6 9" id="KW-0067">ATP-binding</keyword>
<dbReference type="InterPro" id="IPR048617">
    <property type="entry name" value="MDN1_AAA_lid_4"/>
</dbReference>
<evidence type="ECO:0000256" key="7">
    <source>
        <dbReference type="ARBA" id="ARBA00023186"/>
    </source>
</evidence>
<dbReference type="InterPro" id="IPR036465">
    <property type="entry name" value="vWFA_dom_sf"/>
</dbReference>
<dbReference type="Gene3D" id="3.40.50.410">
    <property type="entry name" value="von Willebrand factor, type A domain"/>
    <property type="match status" value="1"/>
</dbReference>
<sequence length="5398" mass="614545">MEGINICTRLNELCRMFEANSNAGTETEKVVTCLSKQVWSPNDRQEILNQLSKLLLHGKTTETVAHMFHFFLLDLLVRCQDSIDRNNSELIRKNELVLVALSKLVQNYPDAASFCLKYCENHPPIFKRFENLEELEPVSKKRKKTKEKDCEYSVLDLLQAAFKLLLHNIAFFRVKWDWSCLVSFLCHEQEEVRWLACRCIASVSGMSEIDLKCLLKKYLTEEQILIMSIRYYNTLQTGNTTMVTSEVNKEPAQESISLKMYTQGSLLISDACTQVTAVGGILLPRLTSTEKQAQKGFLVPVPSLKKVLRDLALAIAGGHAVLLQGPVGCGKTTLIEYMAAETGRDRPPYLLKVHLGDQTDGKLLIGSHCCTEVPGEFTWRPGPLTEAMTKGYWLLLEDIDYAPMDVISYLVSVLESKTLLLPGQAEPIKAIPGFQLFATQRLLVTRDGVHSEVHGHVYHLNNLWRKITIEPMSIAELKQPVLQHLVDRMLDVYIMFSDGGHHKVNISESEGGSVPKSARRLISTRDLMKWCHRVAREFDLTSLSVAQAAFQDALDFFCQSFPGISQKISIACMIGPKFNFAKSQAELLCCRYKPEISITTEDLTVGRAVLPRKQSGLISCQRVKHCVFAHTQQSLALLESVAVCVEHAEPVLLVGETGTGKTSLVQYLARMTGHNLTVINMSQQSDSIDLLGGYKPVEIKLLLAPLRDEYEELFCETFSRKQNAKFLAHIMNCFVKRRWEDLFNLMSHTLKKALNRFSEKPTEETQNTKEKWLKLGQKIHQYKVQVKQAENALAFNFIEGSLVKAMKNGEWILLDEINLAEAETLEECLGGILDGNSESMLLLERGDNQLLKRHPDFRLFACMNPATDVGKKDLPPGVRNRFTEFYMEELEDKSDLRILIESYLQSLTLTSQMIEGVVQFYLHIKGKALQHLTDGTGHHPHYSLRTLCRALSYASANPFLSVSRSLYEAFCMSFLTQVDQISHSSVEKLVSEYILGKQKLESHFKQRLPPPPGDTHLCFEGYWILRGPNDPFVLENYILTPTVRRNLKDLARVVAARRHPVLLQGETSVGKTSLITWLAHATGNHCIRVNNHEHTDLQEYVGTYSSDANGKLVFKEGALVEAMKQGHWIILDELNLAPTEVLEALNRVLDDNRELFIPETQQIVRAHPRFMLFATQNPPGHYGGRKVLSRAFRNRFIELHFTEIPQPELETILHQRCDLPLSYCKKLVAVMHDLQMRRRESGVFAGKQGYGTLRDLFRWGERYRLASSPTTKFYDWDQHIADEGYMLLAGRVRRPEEAKIIQGVLEKHIKRKVDPVKLFTKGQNSSSTTQSLLNDVTECKLPESFQHLVWTYNIRRLAVLVGQALQFGEPVLLVGDTGCGKTTIAQLYAELNRKKLFTVNCHMHSEASDFLGGLRPVRHFEEKTSNKLFEWVDGPLVLAMKEGGVFLADEISLAEDSVLERLNSVLEHEQTILLAEKGDTGMPDESYIVKAQKGFWFIATMNPGGDYGKKELSPALRNRFTEIWCSSSFTLTDLQDIVEHNISSEVKLNLGTWCGQAIGEFVQWFTNNSIGRRCTVSIRDILSWVDFINQYTKGSKDGNFTVGSTYIHGACLVFLDSLGSGLTSFGTSREINKVRDESLNFLHWQIKKYTGQHNDLESCGLFFTSDKKSSLEVYSTPDTFGIKPFYISAGSSPLRSLQQNYTLHSHTPQLNAQRILRGMQLSKPILLEGIPGVGKTSLVTSLAKASGHQLVRINLSEQTDVSDLFGADLPVEVGKGGQFQWRDGPLLQALKAGQWILLDELNLASQSVLEGLNGCLDHRGEIYIPELGKAFYIERETTRIFGCQNPHRQGGARKGLPRSFLNRFTQVYIEPLTPEDLEFITKTVYPDFHENVIKNMVSFNSQLVQEVGEIKTFGQRGSPWEFNLRDIFRWCQIMLINQDKKSFDPSEYVRLLYSERMRTPQDKQKVLELFSKVFGKSLQSILPSSQVLMTRDFLQVGHSVFPRGCNAYAPSNPLYFLHYQISPLESLLDCLLMNWMAILVGPSAVGKTSLVHLAATLTGHPLQVLHVNSDMDTTELLGGFEQADLTRPIERISQSVELLLHQTVISLLLQPSGDEQNGQAQKLLLNWANYQKLCQTRATIVNEEEVKLLKQKIVVLKTLIQDLEKCGVSREELQVLVKKLTELEKTLVTQGVVSSGGKFEWVDSILVSALKNGYWLLIDDVNFCSPSVLDRLNGLLEPEGVLIMSEQGVVGDQVPVITPHPDFRIILSMDPKNGEISRAMRNRGVEIYMLGEEEGGGPDSWDMKVLLKSVGLTNSQLQTHLIIIHQSIVDRQKGFERPTLLDLLQSAVLCGQHIQRGIDPWSALQEACESVYVKGRLKHTVRQQATIIIKDYIESHSTHSFNTILPVESNHAITTILPVQSGCYDSCFANIQKEGSFLVYSLEELAESNSSFLDAPKSVTELSYPVEDNDDWQAVLSVGTLIFLETASAEDWKLRHKWLNHLLTSMCTKNLREKHELLSQLMDLNQHLINTFMSPIVEQLSHVNREFVCVADKSIRNSVEQLPLDLRHCPSLLKKLQGPIGWFCPKSHFQHLELLCTSAANRFSLLMCFYGNNTRKYIPTKMGFSSLFEVSQAVREGHLSVDTVPHPVLCHLVPFISLFSENVENFLKYSSQSCSNSDFWRWKEGLLLFDHFCRLCQEHYKPKMLCVQLSLLALHWHWMKKKILPLFTVTDQANNSSYQQLNVMVSHIEADLALKLPTHQKLCSKVRQIIGTPHPFRSQQEANLYSKAVRLSQHILISEKDLCEAGRNLQIKITLAPDWIEKLTKVVKLVLTSNVNLEKAQKCLESVEAEMQSYSVLPLKNNKASTEIAVTMEKSSYGMDDFQGKDISSRLQLLPLWDFIFVLQEGKILKHVIQCYHQGIVDVRDRYISDIKQLFQYCCGLVSAENIALLSFLTEQQQVQLSNIVTPLYLEYFLHLQKHQWIRECINSNRRQVTEEEQETLVCETNILKNYKNAVTHNTPVLLLSYETLLKDNNLNFLSSHTVLNVSLDLWDEKEKELATAACVLWRNAATLEDMISSQRLESVGIIEHWFHILLSALCQYAHMAPFEYLPSQEDVDILNQNIELPQEFCELIKKSASSITKLKQTNMKDASAPWELGCAWVDVGLMTSMLLAPWESVDPVHKNQVKLQYLREELKNIIISLTVQNWISKNSTGKELQVRNPCDLHPHTCQLNNRQQQLKEKVDDLESKNAFRPSASQFEKMMSEIHHYLSTIGANETIMSLLSKLKSLKTSIDSEQIISHDRAQQDLGQIKTWISSQQTFIKGLHKNYLLYRDLVLPFTVGVLQVLHGIENLASILASLLTKNMLGIKESFLLESDFSTTTCFPYISDTCNNPHKMSLVTANGELQHVARKLSTLSSSGCSINQDVWNLNKASLLEIINYISCAVWEEHPVAFKTAKLILLKLVAVWNEQEKNRIAKQEEQESLFEYKGFKHENELPDEEKDSQEIIKHFPTYKEDFADLMCSPAEALNTTRENQAKDEMVHMTDQQLSEDQMLEVFYIHNQLVKLLQKSKSSLSPDFVTPFLLRHSVVTRISESIGFSLDALLDKDLIGGIVTSLSISRMGFLPSDQQMFETSVAAKERGCYDIYQDPNPSQVLCCRSTLERFRSRVKLLLETFEDHPTLKQILKVIERILSFSVASPLMKFITGLELLLSTAQDWEVNAHKGVSLHSELEATTELVINWRKLELKCWSQCLDNVQNKKQDSCAKWWFHLYSLLSSVLDFDSKEKNNETWNEEQKINIVQSLLHFIETSTLGEFEGRLKLLQTFIYHMKSCDKSSAQENLLAIFSNIYHFYGQFSKTVSSKISTVRTPIEKQIKEFVKITRWNDINFWAVRQTIEKSHRMVHKQMKQLDKELNQPVKPVFEPCKDVNLDTTSEMGVWIFKIDSTHYITANEGILLDPELEIPLKDCPKLFKRMQKVVKKMVTCTSLHSHVSSLNYFSNEIVSTVKELEALDVPSDKDKEKWKSKAHHIHQRKRKALSDLFKSLTLIGLSFRKGSTFCKDFSISDLMMNTFIDVEASFENIVHERKTCDYTILDTWSGSHHYFYSSISQLAVFLVAIQHPSKELTVGIIDRCRGFVGHLLMLVLAQRRDLSESVNALVCLRNQVDHLLNAAKVVQEDKNHIHHACLPVQSVFFKWKNSLNDVLVQTIACIYQYKVFLQCCPTQSDNEPCITLGSSSGSSSLLGACRDDSKWCEALQLLNKSLAVAETNRNFVNRELSGISICTWKHYLILQDCFNNLLEINQLLMKFSSLFDEDGQQSNCFSQSALSVCREIHWMIPKFKEEVSQVNHTSLFKNIHSDPNREVFLAPHSKQWLKLIEKLKVKALYSVQELYRNISGTNKEQDTPKEEDDLQDKHLTEKLLSRLKEYFSLLNVNEIVRLIKKLVKYLEDLWNRIEDPFVVDKLTRCTFSVVPLVNQYVTLLQYFVTVQVAAHRTSCKLLYILLSVFTNLAKKGFCLPAELSEEVQGEGATEFKDIEEGGLGEGEGVKDVSEKLESEDQLEDAKQQNDEEKKSDNEDNVKEEEHGVEMSDDFDGKVQDIEQKKDEDNDSEESEEDEDELDKHMGDLEEEDTEKLDEKLWGSDSEEDDDDDDDLKEEGFGSGEQQSQPQLVAKEGNKQPEQNQSEEEKENAPEKEEETINPQEGEYKGEQPDPYKTHEKDKEPEPMELSEDLQLDDGKEDEQEQLNNSEETKGADYDENEEKEMESDKNEELPEEGNDQDNVENEDKEGDKKEEEREKSQDDCVKDEEQSGLEIPEDEENVSEEKSAPSQDQNLSKEAIAAEDKTKSGSEDNIQAMQPENSLQEGQGNQQDDNLGVGEAFNKEQAQGHIGDNLISVQNTQNSENKEPSIPHSLRPKGVQQMRTLGSSHDKLEELNILDLENKNQDLDSNYKQRSDAYKHVENSDSRYDAETIDLATEEEAEQQPVPSQEGEKDSSCNDDFMNIPPDQEIDEDVSTNKQTLLKPEDGNEKEKFGLDQEKESDIENDMEVDIPGEMVQTHGASRGPDSTIHSNYDLWSSMSHSSSLDQLREELETKLTTLSESVLEERSECFLQEAQEVWEHCEKVVAPLVQELCEQIRLVLEPTKAAKMRGDYRTGKRLNMRKIIPYIASQFRKDKIWLRRTKPSKRQYQILMAVDDSSSMAANQSRELAFESLALLGKSLSLLETGELGVMSFGECVQLLHSFGETFTDEVGTQLVQKFSFQQKKTRIAELLRQATSMMIQSRISQSSPFSKEIAQLLVIISDGRGLFNEGEETVRQAVRSARDNHIFTVFLVLDNPQNKDSILDIKVPIFKGPGQVEIQSYMDRFPFPFYIILKDITSMPLVLGEALRQWFELVTNTDR</sequence>
<keyword evidence="8 9" id="KW-0539">Nucleus</keyword>
<evidence type="ECO:0000256" key="3">
    <source>
        <dbReference type="ARBA" id="ARBA00007188"/>
    </source>
</evidence>
<dbReference type="Pfam" id="PF21108">
    <property type="entry name" value="MDN1_4th"/>
    <property type="match status" value="1"/>
</dbReference>
<dbReference type="SUPFAM" id="SSF52540">
    <property type="entry name" value="P-loop containing nucleoside triphosphate hydrolases"/>
    <property type="match status" value="6"/>
</dbReference>
<feature type="compositionally biased region" description="Basic and acidic residues" evidence="10">
    <location>
        <begin position="4702"/>
        <end position="4722"/>
    </location>
</feature>
<dbReference type="CDD" id="cd01460">
    <property type="entry name" value="vWA_midasin"/>
    <property type="match status" value="1"/>
</dbReference>
<evidence type="ECO:0000256" key="4">
    <source>
        <dbReference type="ARBA" id="ARBA00017143"/>
    </source>
</evidence>
<dbReference type="InterPro" id="IPR002035">
    <property type="entry name" value="VWF_A"/>
</dbReference>
<reference evidence="13" key="1">
    <citation type="submission" date="2025-08" db="UniProtKB">
        <authorList>
            <consortium name="RefSeq"/>
        </authorList>
    </citation>
    <scope>IDENTIFICATION</scope>
    <source>
        <tissue evidence="13">Muscle</tissue>
    </source>
</reference>